<protein>
    <submittedName>
        <fullName evidence="2">T9SS type A sorting domain-containing protein</fullName>
    </submittedName>
</protein>
<gene>
    <name evidence="2" type="ORF">I2H31_07145</name>
</gene>
<dbReference type="RefSeq" id="WP_196292302.1">
    <property type="nucleotide sequence ID" value="NZ_JADQDM010000002.1"/>
</dbReference>
<feature type="signal peptide" evidence="1">
    <location>
        <begin position="1"/>
        <end position="18"/>
    </location>
</feature>
<proteinExistence type="predicted"/>
<reference evidence="2 3" key="1">
    <citation type="submission" date="2020-11" db="EMBL/GenBank/DDBJ databases">
        <authorList>
            <person name="Kim M.K."/>
        </authorList>
    </citation>
    <scope>NUCLEOTIDE SEQUENCE [LARGE SCALE GENOMIC DNA]</scope>
    <source>
        <strain evidence="2 3">BT662</strain>
    </source>
</reference>
<name>A0ABS0I2T4_9BACT</name>
<dbReference type="Proteomes" id="UP000618931">
    <property type="component" value="Unassembled WGS sequence"/>
</dbReference>
<keyword evidence="3" id="KW-1185">Reference proteome</keyword>
<keyword evidence="1" id="KW-0732">Signal</keyword>
<evidence type="ECO:0000313" key="3">
    <source>
        <dbReference type="Proteomes" id="UP000618931"/>
    </source>
</evidence>
<organism evidence="2 3">
    <name type="scientific">Hymenobacter ruricola</name>
    <dbReference type="NCBI Taxonomy" id="2791023"/>
    <lineage>
        <taxon>Bacteria</taxon>
        <taxon>Pseudomonadati</taxon>
        <taxon>Bacteroidota</taxon>
        <taxon>Cytophagia</taxon>
        <taxon>Cytophagales</taxon>
        <taxon>Hymenobacteraceae</taxon>
        <taxon>Hymenobacter</taxon>
    </lineage>
</organism>
<dbReference type="EMBL" id="JADQDM010000002">
    <property type="protein sequence ID" value="MBF9220874.1"/>
    <property type="molecule type" value="Genomic_DNA"/>
</dbReference>
<evidence type="ECO:0000313" key="2">
    <source>
        <dbReference type="EMBL" id="MBF9220874.1"/>
    </source>
</evidence>
<comment type="caution">
    <text evidence="2">The sequence shown here is derived from an EMBL/GenBank/DDBJ whole genome shotgun (WGS) entry which is preliminary data.</text>
</comment>
<accession>A0ABS0I2T4</accession>
<sequence>MKKLLLLFALTGSFAAQAQVVTVSAGTSLNIYLPLNQFNAYGAYEVVYLQNSLNQAGTITRLAFEKNDGTDLRAIDGVSIYLKTTAAALSTNATIDSTGYQRVFKGSFTNATTSGYQEIQLDQPFVYTNTANLSLLLIRRNGQNVAAASNGPRARWLYGLNTAGISRRYDGGAPITSTTAFQSSNVLANLRLTFSTGTATRTLTLATCSRLFPVPATSSVSLDAAGLTGPLTYFITDALGRTVQAPAALPPTTDSQYQFDISQLHAGLYHLHLTHGTSQEVMPLVRE</sequence>
<evidence type="ECO:0000256" key="1">
    <source>
        <dbReference type="SAM" id="SignalP"/>
    </source>
</evidence>
<feature type="chain" id="PRO_5046069854" evidence="1">
    <location>
        <begin position="19"/>
        <end position="287"/>
    </location>
</feature>